<reference evidence="2" key="2">
    <citation type="submission" date="2020-05" db="UniProtKB">
        <authorList>
            <consortium name="EnsemblMetazoa"/>
        </authorList>
    </citation>
    <scope>IDENTIFICATION</scope>
    <source>
        <strain evidence="2">A-37</strain>
    </source>
</reference>
<protein>
    <submittedName>
        <fullName evidence="2">Uncharacterized protein</fullName>
    </submittedName>
</protein>
<reference evidence="3" key="1">
    <citation type="submission" date="2013-09" db="EMBL/GenBank/DDBJ databases">
        <title>The Genome Sequence of Anopheles culicifacies species A.</title>
        <authorList>
            <consortium name="The Broad Institute Genomics Platform"/>
            <person name="Neafsey D.E."/>
            <person name="Besansky N."/>
            <person name="Howell P."/>
            <person name="Walton C."/>
            <person name="Young S.K."/>
            <person name="Zeng Q."/>
            <person name="Gargeya S."/>
            <person name="Fitzgerald M."/>
            <person name="Haas B."/>
            <person name="Abouelleil A."/>
            <person name="Allen A.W."/>
            <person name="Alvarado L."/>
            <person name="Arachchi H.M."/>
            <person name="Berlin A.M."/>
            <person name="Chapman S.B."/>
            <person name="Gainer-Dewar J."/>
            <person name="Goldberg J."/>
            <person name="Griggs A."/>
            <person name="Gujja S."/>
            <person name="Hansen M."/>
            <person name="Howarth C."/>
            <person name="Imamovic A."/>
            <person name="Ireland A."/>
            <person name="Larimer J."/>
            <person name="McCowan C."/>
            <person name="Murphy C."/>
            <person name="Pearson M."/>
            <person name="Poon T.W."/>
            <person name="Priest M."/>
            <person name="Roberts A."/>
            <person name="Saif S."/>
            <person name="Shea T."/>
            <person name="Sisk P."/>
            <person name="Sykes S."/>
            <person name="Wortman J."/>
            <person name="Nusbaum C."/>
            <person name="Birren B."/>
        </authorList>
    </citation>
    <scope>NUCLEOTIDE SEQUENCE [LARGE SCALE GENOMIC DNA]</scope>
    <source>
        <strain evidence="3">A-37</strain>
    </source>
</reference>
<dbReference type="EnsemblMetazoa" id="ACUA023569-RA">
    <property type="protein sequence ID" value="ACUA023569-PA"/>
    <property type="gene ID" value="ACUA023569"/>
</dbReference>
<organism evidence="2 3">
    <name type="scientific">Anopheles culicifacies</name>
    <dbReference type="NCBI Taxonomy" id="139723"/>
    <lineage>
        <taxon>Eukaryota</taxon>
        <taxon>Metazoa</taxon>
        <taxon>Ecdysozoa</taxon>
        <taxon>Arthropoda</taxon>
        <taxon>Hexapoda</taxon>
        <taxon>Insecta</taxon>
        <taxon>Pterygota</taxon>
        <taxon>Neoptera</taxon>
        <taxon>Endopterygota</taxon>
        <taxon>Diptera</taxon>
        <taxon>Nematocera</taxon>
        <taxon>Culicoidea</taxon>
        <taxon>Culicidae</taxon>
        <taxon>Anophelinae</taxon>
        <taxon>Anopheles</taxon>
        <taxon>culicifacies species complex</taxon>
    </lineage>
</organism>
<evidence type="ECO:0000313" key="3">
    <source>
        <dbReference type="Proteomes" id="UP000075883"/>
    </source>
</evidence>
<dbReference type="VEuPathDB" id="VectorBase:ACUA023569"/>
<name>A0A182MQ28_9DIPT</name>
<dbReference type="EMBL" id="AXCM01007513">
    <property type="status" value="NOT_ANNOTATED_CDS"/>
    <property type="molecule type" value="Genomic_DNA"/>
</dbReference>
<proteinExistence type="predicted"/>
<feature type="region of interest" description="Disordered" evidence="1">
    <location>
        <begin position="90"/>
        <end position="110"/>
    </location>
</feature>
<sequence>MIRELKPLQKAAVRESTMRLPEVNDASGSIRIVSSVSDGHISTNSIISNNIDNADVSRVPEWKNGTIEYTYLTKIMRPLHQDDLLYESKTDVSDGRRNSQSHATGAFRSRSSKIWDPHPEYELNAFGVRMHLKLSHDVEFIHKDLKLHSNISFRFTGDSFLAE</sequence>
<accession>A0A182MQ28</accession>
<dbReference type="Proteomes" id="UP000075883">
    <property type="component" value="Unassembled WGS sequence"/>
</dbReference>
<dbReference type="AlphaFoldDB" id="A0A182MQ28"/>
<evidence type="ECO:0000313" key="2">
    <source>
        <dbReference type="EnsemblMetazoa" id="ACUA023569-PA"/>
    </source>
</evidence>
<dbReference type="STRING" id="139723.A0A182MQ28"/>
<evidence type="ECO:0000256" key="1">
    <source>
        <dbReference type="SAM" id="MobiDB-lite"/>
    </source>
</evidence>
<keyword evidence="3" id="KW-1185">Reference proteome</keyword>